<sequence length="88" mass="9716">MLMVVRKGVAALQKVRLDLAADRSCIACLAKLFQKRFSKSIYGLLPDSPHCPAIVLFVPRELSTAGPFASLKLFVQGPYCDRKLYGCL</sequence>
<evidence type="ECO:0000313" key="2">
    <source>
        <dbReference type="Proteomes" id="UP000826195"/>
    </source>
</evidence>
<keyword evidence="2" id="KW-1185">Reference proteome</keyword>
<gene>
    <name evidence="1" type="ORF">KQX54_004218</name>
</gene>
<dbReference type="EMBL" id="JAHXZJ010001864">
    <property type="protein sequence ID" value="KAH0548907.1"/>
    <property type="molecule type" value="Genomic_DNA"/>
</dbReference>
<comment type="caution">
    <text evidence="1">The sequence shown here is derived from an EMBL/GenBank/DDBJ whole genome shotgun (WGS) entry which is preliminary data.</text>
</comment>
<organism evidence="1 2">
    <name type="scientific">Cotesia glomerata</name>
    <name type="common">Lepidopteran parasitic wasp</name>
    <name type="synonym">Apanteles glomeratus</name>
    <dbReference type="NCBI Taxonomy" id="32391"/>
    <lineage>
        <taxon>Eukaryota</taxon>
        <taxon>Metazoa</taxon>
        <taxon>Ecdysozoa</taxon>
        <taxon>Arthropoda</taxon>
        <taxon>Hexapoda</taxon>
        <taxon>Insecta</taxon>
        <taxon>Pterygota</taxon>
        <taxon>Neoptera</taxon>
        <taxon>Endopterygota</taxon>
        <taxon>Hymenoptera</taxon>
        <taxon>Apocrita</taxon>
        <taxon>Ichneumonoidea</taxon>
        <taxon>Braconidae</taxon>
        <taxon>Microgastrinae</taxon>
        <taxon>Cotesia</taxon>
    </lineage>
</organism>
<reference evidence="1 2" key="1">
    <citation type="journal article" date="2021" name="J. Hered.">
        <title>A chromosome-level genome assembly of the parasitoid wasp, Cotesia glomerata (Hymenoptera: Braconidae).</title>
        <authorList>
            <person name="Pinto B.J."/>
            <person name="Weis J.J."/>
            <person name="Gamble T."/>
            <person name="Ode P.J."/>
            <person name="Paul R."/>
            <person name="Zaspel J.M."/>
        </authorList>
    </citation>
    <scope>NUCLEOTIDE SEQUENCE [LARGE SCALE GENOMIC DNA]</scope>
    <source>
        <strain evidence="1">CgM1</strain>
    </source>
</reference>
<protein>
    <submittedName>
        <fullName evidence="1">Uncharacterized protein</fullName>
    </submittedName>
</protein>
<accession>A0AAV7ICR0</accession>
<dbReference type="Proteomes" id="UP000826195">
    <property type="component" value="Unassembled WGS sequence"/>
</dbReference>
<evidence type="ECO:0000313" key="1">
    <source>
        <dbReference type="EMBL" id="KAH0548907.1"/>
    </source>
</evidence>
<proteinExistence type="predicted"/>
<name>A0AAV7ICR0_COTGL</name>
<dbReference type="AlphaFoldDB" id="A0AAV7ICR0"/>